<dbReference type="EMBL" id="JACEIK010000128">
    <property type="protein sequence ID" value="MCD7450369.1"/>
    <property type="molecule type" value="Genomic_DNA"/>
</dbReference>
<sequence length="168" mass="18796">MSKFTIPLHHKNSYLPNKQTTTTILSNNEQYTSNTTSYCSTLVRVCNPTSPPLPATILGGDGTPRQRLSGTYAASHSTSLYDQSQSFCLSSSSRVNQYESFYSSNPSRVVQGGDHDPNMVPNGHATRLNLSRTRRNGKGLVHRNFKSQKYDPYDIFREEDKNTSLNVL</sequence>
<organism evidence="1 2">
    <name type="scientific">Datura stramonium</name>
    <name type="common">Jimsonweed</name>
    <name type="synonym">Common thornapple</name>
    <dbReference type="NCBI Taxonomy" id="4076"/>
    <lineage>
        <taxon>Eukaryota</taxon>
        <taxon>Viridiplantae</taxon>
        <taxon>Streptophyta</taxon>
        <taxon>Embryophyta</taxon>
        <taxon>Tracheophyta</taxon>
        <taxon>Spermatophyta</taxon>
        <taxon>Magnoliopsida</taxon>
        <taxon>eudicotyledons</taxon>
        <taxon>Gunneridae</taxon>
        <taxon>Pentapetalae</taxon>
        <taxon>asterids</taxon>
        <taxon>lamiids</taxon>
        <taxon>Solanales</taxon>
        <taxon>Solanaceae</taxon>
        <taxon>Solanoideae</taxon>
        <taxon>Datureae</taxon>
        <taxon>Datura</taxon>
    </lineage>
</organism>
<comment type="caution">
    <text evidence="1">The sequence shown here is derived from an EMBL/GenBank/DDBJ whole genome shotgun (WGS) entry which is preliminary data.</text>
</comment>
<evidence type="ECO:0000313" key="1">
    <source>
        <dbReference type="EMBL" id="MCD7450369.1"/>
    </source>
</evidence>
<proteinExistence type="predicted"/>
<protein>
    <submittedName>
        <fullName evidence="1">Uncharacterized protein</fullName>
    </submittedName>
</protein>
<reference evidence="1 2" key="1">
    <citation type="journal article" date="2021" name="BMC Genomics">
        <title>Datura genome reveals duplications of psychoactive alkaloid biosynthetic genes and high mutation rate following tissue culture.</title>
        <authorList>
            <person name="Rajewski A."/>
            <person name="Carter-House D."/>
            <person name="Stajich J."/>
            <person name="Litt A."/>
        </authorList>
    </citation>
    <scope>NUCLEOTIDE SEQUENCE [LARGE SCALE GENOMIC DNA]</scope>
    <source>
        <strain evidence="1">AR-01</strain>
    </source>
</reference>
<keyword evidence="2" id="KW-1185">Reference proteome</keyword>
<gene>
    <name evidence="1" type="ORF">HAX54_005572</name>
</gene>
<dbReference type="Proteomes" id="UP000823775">
    <property type="component" value="Unassembled WGS sequence"/>
</dbReference>
<evidence type="ECO:0000313" key="2">
    <source>
        <dbReference type="Proteomes" id="UP000823775"/>
    </source>
</evidence>
<accession>A0ABS8RXM9</accession>
<name>A0ABS8RXM9_DATST</name>